<evidence type="ECO:0000256" key="1">
    <source>
        <dbReference type="SAM" id="MobiDB-lite"/>
    </source>
</evidence>
<evidence type="ECO:0000313" key="3">
    <source>
        <dbReference type="Proteomes" id="UP000335636"/>
    </source>
</evidence>
<feature type="compositionally biased region" description="Basic residues" evidence="1">
    <location>
        <begin position="12"/>
        <end position="21"/>
    </location>
</feature>
<reference evidence="2" key="1">
    <citation type="submission" date="2019-04" db="EMBL/GenBank/DDBJ databases">
        <authorList>
            <person name="Alioto T."/>
            <person name="Alioto T."/>
        </authorList>
    </citation>
    <scope>NUCLEOTIDE SEQUENCE [LARGE SCALE GENOMIC DNA]</scope>
</reference>
<dbReference type="EMBL" id="CABDUW010001993">
    <property type="protein sequence ID" value="VTJ84966.1"/>
    <property type="molecule type" value="Genomic_DNA"/>
</dbReference>
<comment type="caution">
    <text evidence="2">The sequence shown here is derived from an EMBL/GenBank/DDBJ whole genome shotgun (WGS) entry which is preliminary data.</text>
</comment>
<evidence type="ECO:0000313" key="2">
    <source>
        <dbReference type="EMBL" id="VTJ84966.1"/>
    </source>
</evidence>
<sequence>MVRVVKGPAKGRGTKLCKNRGRAALLRNPHPSPTARSQEIPGTCKAPPTLQLLRSSSGSRRRGSDGSRNRRWQQQAEQQRWREAGLRPRESGPWQPGQQRDARRRQVGRRRRRRLKAGRRQQLQVEQRWCPQQQQQRAREHVEGRRRHMRLRRQHWRQVGR</sequence>
<accession>A0A5E4CT40</accession>
<protein>
    <submittedName>
        <fullName evidence="2">Uncharacterized protein</fullName>
    </submittedName>
</protein>
<feature type="region of interest" description="Disordered" evidence="1">
    <location>
        <begin position="1"/>
        <end position="161"/>
    </location>
</feature>
<dbReference type="Proteomes" id="UP000335636">
    <property type="component" value="Unassembled WGS sequence"/>
</dbReference>
<proteinExistence type="predicted"/>
<name>A0A5E4CT40_MARMO</name>
<feature type="compositionally biased region" description="Basic and acidic residues" evidence="1">
    <location>
        <begin position="79"/>
        <end position="90"/>
    </location>
</feature>
<keyword evidence="3" id="KW-1185">Reference proteome</keyword>
<feature type="compositionally biased region" description="Basic residues" evidence="1">
    <location>
        <begin position="102"/>
        <end position="119"/>
    </location>
</feature>
<organism evidence="2 3">
    <name type="scientific">Marmota monax</name>
    <name type="common">Woodchuck</name>
    <dbReference type="NCBI Taxonomy" id="9995"/>
    <lineage>
        <taxon>Eukaryota</taxon>
        <taxon>Metazoa</taxon>
        <taxon>Chordata</taxon>
        <taxon>Craniata</taxon>
        <taxon>Vertebrata</taxon>
        <taxon>Euteleostomi</taxon>
        <taxon>Mammalia</taxon>
        <taxon>Eutheria</taxon>
        <taxon>Euarchontoglires</taxon>
        <taxon>Glires</taxon>
        <taxon>Rodentia</taxon>
        <taxon>Sciuromorpha</taxon>
        <taxon>Sciuridae</taxon>
        <taxon>Xerinae</taxon>
        <taxon>Marmotini</taxon>
        <taxon>Marmota</taxon>
    </lineage>
</organism>
<gene>
    <name evidence="2" type="ORF">MONAX_5E027349</name>
</gene>
<dbReference type="AlphaFoldDB" id="A0A5E4CT40"/>
<feature type="compositionally biased region" description="Basic residues" evidence="1">
    <location>
        <begin position="144"/>
        <end position="161"/>
    </location>
</feature>